<protein>
    <submittedName>
        <fullName evidence="1">Uncharacterized protein</fullName>
    </submittedName>
</protein>
<reference evidence="1 2" key="1">
    <citation type="submission" date="2015-08" db="EMBL/GenBank/DDBJ databases">
        <title>Next Generation Sequencing and Analysis of the Genome of Puccinia sorghi L Schw, the Causal Agent of Maize Common Rust.</title>
        <authorList>
            <person name="Rochi L."/>
            <person name="Burguener G."/>
            <person name="Darino M."/>
            <person name="Turjanski A."/>
            <person name="Kreff E."/>
            <person name="Dieguez M.J."/>
            <person name="Sacco F."/>
        </authorList>
    </citation>
    <scope>NUCLEOTIDE SEQUENCE [LARGE SCALE GENOMIC DNA]</scope>
    <source>
        <strain evidence="1 2">RO10H11247</strain>
    </source>
</reference>
<organism evidence="1 2">
    <name type="scientific">Puccinia sorghi</name>
    <dbReference type="NCBI Taxonomy" id="27349"/>
    <lineage>
        <taxon>Eukaryota</taxon>
        <taxon>Fungi</taxon>
        <taxon>Dikarya</taxon>
        <taxon>Basidiomycota</taxon>
        <taxon>Pucciniomycotina</taxon>
        <taxon>Pucciniomycetes</taxon>
        <taxon>Pucciniales</taxon>
        <taxon>Pucciniaceae</taxon>
        <taxon>Puccinia</taxon>
    </lineage>
</organism>
<evidence type="ECO:0000313" key="1">
    <source>
        <dbReference type="EMBL" id="KNZ57406.1"/>
    </source>
</evidence>
<proteinExistence type="predicted"/>
<comment type="caution">
    <text evidence="1">The sequence shown here is derived from an EMBL/GenBank/DDBJ whole genome shotgun (WGS) entry which is preliminary data.</text>
</comment>
<keyword evidence="2" id="KW-1185">Reference proteome</keyword>
<dbReference type="EMBL" id="LAVV01007024">
    <property type="protein sequence ID" value="KNZ57406.1"/>
    <property type="molecule type" value="Genomic_DNA"/>
</dbReference>
<gene>
    <name evidence="1" type="ORF">VP01_2169g4</name>
</gene>
<accession>A0A0L6V9F0</accession>
<sequence>MTASNVFSRFFSGRNDRFPSCQICLALSLMSFAKNKESFPHSHSLLCQFPQPNSGSQSDTFHLFQFYGLFYHYYSPAVWIYYFSSRNIIQPPDNVSNTENLLNCLQLTCRKSNKAFTLMHCAYCTVTAKTSTYANQWSLDVSLAGACCIQLQAVEQVFVFAVTKATELLSSPLFEISFQSLVEILSQEFDAVRDNLRDQRLDQGADMSSKNLLRLDAYKQVKNMLVMRQHMDWAFNGRRKASLFNDGIDEENQELDGKQKIYGGVNNFSCLTTSHYSLLYLFYLPRPISLINSSLPLSFQEISNFRSSTSKKTLISPDFTCRLVIIDWSWCSFLIPISKTLRASTSENHQSSTSIPQLHLIITIPSSFHFIFPPILSCEILSRVKFLELPVKCHKTCFSLKPFRNYLECLNEKKLKKSEVSLDVLVNSCVCKSGIQPKPIWNTSLQNVKHIAIHPGTLMININLRVKFFREDMRIIWIYYERRPVLKSIYFSIPMDIKYYKYNYSTFFDLLRLFFLHSQCVKHHHQQGIETKKYFIMPQLNHMRVKDDSTMKFSPTEKMIEWNFNLIQKFILCTCLHDQNLFGGLVGLKNTSLVIPVYKCSRKRIEQNREYFREEVINNQRAGNKLF</sequence>
<dbReference type="AlphaFoldDB" id="A0A0L6V9F0"/>
<evidence type="ECO:0000313" key="2">
    <source>
        <dbReference type="Proteomes" id="UP000037035"/>
    </source>
</evidence>
<dbReference type="Proteomes" id="UP000037035">
    <property type="component" value="Unassembled WGS sequence"/>
</dbReference>
<dbReference type="VEuPathDB" id="FungiDB:VP01_2169g4"/>
<name>A0A0L6V9F0_9BASI</name>